<dbReference type="Proteomes" id="UP001500975">
    <property type="component" value="Unassembled WGS sequence"/>
</dbReference>
<dbReference type="InterPro" id="IPR039422">
    <property type="entry name" value="MarR/SlyA-like"/>
</dbReference>
<keyword evidence="3" id="KW-1185">Reference proteome</keyword>
<proteinExistence type="predicted"/>
<dbReference type="RefSeq" id="WP_345536225.1">
    <property type="nucleotide sequence ID" value="NZ_BAABGJ010000008.1"/>
</dbReference>
<organism evidence="2 3">
    <name type="scientific">Variovorax defluvii</name>
    <dbReference type="NCBI Taxonomy" id="913761"/>
    <lineage>
        <taxon>Bacteria</taxon>
        <taxon>Pseudomonadati</taxon>
        <taxon>Pseudomonadota</taxon>
        <taxon>Betaproteobacteria</taxon>
        <taxon>Burkholderiales</taxon>
        <taxon>Comamonadaceae</taxon>
        <taxon>Variovorax</taxon>
    </lineage>
</organism>
<evidence type="ECO:0000259" key="1">
    <source>
        <dbReference type="SMART" id="SM00347"/>
    </source>
</evidence>
<accession>A0ABP8H3T0</accession>
<sequence>MDAIAKPQGCTNFRLRRLTRMVSRHYDAHVAAAGLKTTQYSLLSHVQSLGPLRPVDLAQAMNVDASTLTRNLKPMLVAGWLTQGEGPDARSRLIAITAAGRAKRTEAQRLWRSAQMELNAMLGVERVLALHQLVDDSIALLQRAGLKDEESNDE</sequence>
<gene>
    <name evidence="2" type="ORF">GCM10023165_09450</name>
</gene>
<reference evidence="3" key="1">
    <citation type="journal article" date="2019" name="Int. J. Syst. Evol. Microbiol.">
        <title>The Global Catalogue of Microorganisms (GCM) 10K type strain sequencing project: providing services to taxonomists for standard genome sequencing and annotation.</title>
        <authorList>
            <consortium name="The Broad Institute Genomics Platform"/>
            <consortium name="The Broad Institute Genome Sequencing Center for Infectious Disease"/>
            <person name="Wu L."/>
            <person name="Ma J."/>
        </authorList>
    </citation>
    <scope>NUCLEOTIDE SEQUENCE [LARGE SCALE GENOMIC DNA]</scope>
    <source>
        <strain evidence="3">JCM 17804</strain>
    </source>
</reference>
<feature type="domain" description="HTH marR-type" evidence="1">
    <location>
        <begin position="28"/>
        <end position="118"/>
    </location>
</feature>
<name>A0ABP8H3T0_9BURK</name>
<dbReference type="InterPro" id="IPR036388">
    <property type="entry name" value="WH-like_DNA-bd_sf"/>
</dbReference>
<dbReference type="InterPro" id="IPR036390">
    <property type="entry name" value="WH_DNA-bd_sf"/>
</dbReference>
<evidence type="ECO:0000313" key="3">
    <source>
        <dbReference type="Proteomes" id="UP001500975"/>
    </source>
</evidence>
<dbReference type="Pfam" id="PF12802">
    <property type="entry name" value="MarR_2"/>
    <property type="match status" value="1"/>
</dbReference>
<dbReference type="EMBL" id="BAABGJ010000008">
    <property type="protein sequence ID" value="GAA4333969.1"/>
    <property type="molecule type" value="Genomic_DNA"/>
</dbReference>
<dbReference type="Gene3D" id="1.10.10.10">
    <property type="entry name" value="Winged helix-like DNA-binding domain superfamily/Winged helix DNA-binding domain"/>
    <property type="match status" value="1"/>
</dbReference>
<dbReference type="PANTHER" id="PTHR33164">
    <property type="entry name" value="TRANSCRIPTIONAL REGULATOR, MARR FAMILY"/>
    <property type="match status" value="1"/>
</dbReference>
<dbReference type="SMART" id="SM00347">
    <property type="entry name" value="HTH_MARR"/>
    <property type="match status" value="1"/>
</dbReference>
<dbReference type="SUPFAM" id="SSF46785">
    <property type="entry name" value="Winged helix' DNA-binding domain"/>
    <property type="match status" value="1"/>
</dbReference>
<dbReference type="PANTHER" id="PTHR33164:SF105">
    <property type="entry name" value="TRANSCRIPTIONAL REPRESSOR PROTEIN-RELATED"/>
    <property type="match status" value="1"/>
</dbReference>
<evidence type="ECO:0000313" key="2">
    <source>
        <dbReference type="EMBL" id="GAA4333969.1"/>
    </source>
</evidence>
<comment type="caution">
    <text evidence="2">The sequence shown here is derived from an EMBL/GenBank/DDBJ whole genome shotgun (WGS) entry which is preliminary data.</text>
</comment>
<protein>
    <submittedName>
        <fullName evidence="2">MarR family transcriptional regulator</fullName>
    </submittedName>
</protein>
<dbReference type="InterPro" id="IPR000835">
    <property type="entry name" value="HTH_MarR-typ"/>
</dbReference>